<evidence type="ECO:0000256" key="1">
    <source>
        <dbReference type="SAM" id="MobiDB-lite"/>
    </source>
</evidence>
<accession>G9NCM9</accession>
<reference evidence="2 3" key="1">
    <citation type="journal article" date="2011" name="Genome Biol.">
        <title>Comparative genome sequence analysis underscores mycoparasitism as the ancestral life style of Trichoderma.</title>
        <authorList>
            <person name="Kubicek C.P."/>
            <person name="Herrera-Estrella A."/>
            <person name="Seidl-Seiboth V."/>
            <person name="Martinez D.A."/>
            <person name="Druzhinina I.S."/>
            <person name="Thon M."/>
            <person name="Zeilinger S."/>
            <person name="Casas-Flores S."/>
            <person name="Horwitz B.A."/>
            <person name="Mukherjee P.K."/>
            <person name="Mukherjee M."/>
            <person name="Kredics L."/>
            <person name="Alcaraz L.D."/>
            <person name="Aerts A."/>
            <person name="Antal Z."/>
            <person name="Atanasova L."/>
            <person name="Cervantes-Badillo M.G."/>
            <person name="Challacombe J."/>
            <person name="Chertkov O."/>
            <person name="McCluskey K."/>
            <person name="Coulpier F."/>
            <person name="Deshpande N."/>
            <person name="von Doehren H."/>
            <person name="Ebbole D.J."/>
            <person name="Esquivel-Naranjo E.U."/>
            <person name="Fekete E."/>
            <person name="Flipphi M."/>
            <person name="Glaser F."/>
            <person name="Gomez-Rodriguez E.Y."/>
            <person name="Gruber S."/>
            <person name="Han C."/>
            <person name="Henrissat B."/>
            <person name="Hermosa R."/>
            <person name="Hernandez-Onate M."/>
            <person name="Karaffa L."/>
            <person name="Kosti I."/>
            <person name="Le Crom S."/>
            <person name="Lindquist E."/>
            <person name="Lucas S."/>
            <person name="Luebeck M."/>
            <person name="Luebeck P.S."/>
            <person name="Margeot A."/>
            <person name="Metz B."/>
            <person name="Misra M."/>
            <person name="Nevalainen H."/>
            <person name="Omann M."/>
            <person name="Packer N."/>
            <person name="Perrone G."/>
            <person name="Uresti-Rivera E.E."/>
            <person name="Salamov A."/>
            <person name="Schmoll M."/>
            <person name="Seiboth B."/>
            <person name="Shapiro H."/>
            <person name="Sukno S."/>
            <person name="Tamayo-Ramos J.A."/>
            <person name="Tisch D."/>
            <person name="Wiest A."/>
            <person name="Wilkinson H.H."/>
            <person name="Zhang M."/>
            <person name="Coutinho P.M."/>
            <person name="Kenerley C.M."/>
            <person name="Monte E."/>
            <person name="Baker S.E."/>
            <person name="Grigoriev I.V."/>
        </authorList>
    </citation>
    <scope>NUCLEOTIDE SEQUENCE [LARGE SCALE GENOMIC DNA]</scope>
    <source>
        <strain evidence="3">Gv29-8 / FGSC 10586</strain>
    </source>
</reference>
<protein>
    <submittedName>
        <fullName evidence="2">Uncharacterized protein</fullName>
    </submittedName>
</protein>
<dbReference type="Proteomes" id="UP000007115">
    <property type="component" value="Unassembled WGS sequence"/>
</dbReference>
<dbReference type="STRING" id="413071.G9NCM9"/>
<feature type="compositionally biased region" description="Polar residues" evidence="1">
    <location>
        <begin position="403"/>
        <end position="415"/>
    </location>
</feature>
<sequence>MPKRTPTPQHPDSPIGKKKKLENGQRWNRLPTDGEMEKMSVREKLFAGVSFGFARRQQQKAAHNQPSYAPVASLQQIIDEAFRVNPSINRSLNDAPGSVVMLPREVEEGLWAEDLDQRREILTDHFEQRMIQRRDTSRRLQAVLRLANDHPFAPPVEISGEQEPRDRLRLFLQSACREHGYRKLQIDFCGFMTIKRHSDLKGEPLGSVPREPIVEPADNLVLHAKRGNITLYESDVPDQFGHITTWMWLKICRPLAAYELKHHPAPDVSKEEEGECEAWVIIAIPKSQIETLEDAWSLYPAPEKETHGDYIMDITIPHSVRQDTQNSQRRRALAFRYSRDGVPSIASSKKSGDVDSMWFGFRTDADEMQWERVQEAMKTDSCLVYALSGIDAKWIHVAPQQPEGITQSGKSTEAQTPRKAKRLSGEGRSSNLKNEIKSDDY</sequence>
<dbReference type="HOGENOM" id="CLU_642809_0_0_1"/>
<dbReference type="GeneID" id="25792177"/>
<proteinExistence type="predicted"/>
<dbReference type="RefSeq" id="XP_013949652.1">
    <property type="nucleotide sequence ID" value="XM_014094177.1"/>
</dbReference>
<comment type="caution">
    <text evidence="2">The sequence shown here is derived from an EMBL/GenBank/DDBJ whole genome shotgun (WGS) entry which is preliminary data.</text>
</comment>
<dbReference type="OrthoDB" id="5102470at2759"/>
<feature type="region of interest" description="Disordered" evidence="1">
    <location>
        <begin position="1"/>
        <end position="35"/>
    </location>
</feature>
<keyword evidence="3" id="KW-1185">Reference proteome</keyword>
<feature type="region of interest" description="Disordered" evidence="1">
    <location>
        <begin position="402"/>
        <end position="441"/>
    </location>
</feature>
<organism evidence="2 3">
    <name type="scientific">Hypocrea virens (strain Gv29-8 / FGSC 10586)</name>
    <name type="common">Gliocladium virens</name>
    <name type="synonym">Trichoderma virens</name>
    <dbReference type="NCBI Taxonomy" id="413071"/>
    <lineage>
        <taxon>Eukaryota</taxon>
        <taxon>Fungi</taxon>
        <taxon>Dikarya</taxon>
        <taxon>Ascomycota</taxon>
        <taxon>Pezizomycotina</taxon>
        <taxon>Sordariomycetes</taxon>
        <taxon>Hypocreomycetidae</taxon>
        <taxon>Hypocreales</taxon>
        <taxon>Hypocreaceae</taxon>
        <taxon>Trichoderma</taxon>
    </lineage>
</organism>
<name>G9NCM9_HYPVG</name>
<dbReference type="VEuPathDB" id="FungiDB:TRIVIDRAFT_228485"/>
<dbReference type="AlphaFoldDB" id="G9NCM9"/>
<gene>
    <name evidence="2" type="ORF">TRIVIDRAFT_228485</name>
</gene>
<evidence type="ECO:0000313" key="2">
    <source>
        <dbReference type="EMBL" id="EHK15451.1"/>
    </source>
</evidence>
<dbReference type="OMA" id="MWFGFRT"/>
<dbReference type="EMBL" id="ABDF02000092">
    <property type="protein sequence ID" value="EHK15451.1"/>
    <property type="molecule type" value="Genomic_DNA"/>
</dbReference>
<evidence type="ECO:0000313" key="3">
    <source>
        <dbReference type="Proteomes" id="UP000007115"/>
    </source>
</evidence>
<dbReference type="eggNOG" id="ENOG502R6EU">
    <property type="taxonomic scope" value="Eukaryota"/>
</dbReference>
<dbReference type="InParanoid" id="G9NCM9"/>